<feature type="compositionally biased region" description="Low complexity" evidence="6">
    <location>
        <begin position="113"/>
        <end position="151"/>
    </location>
</feature>
<dbReference type="Proteomes" id="UP000006726">
    <property type="component" value="Chromosome 5"/>
</dbReference>
<evidence type="ECO:0000313" key="8">
    <source>
        <dbReference type="EMBL" id="EAK88259.1"/>
    </source>
</evidence>
<feature type="region of interest" description="Disordered" evidence="6">
    <location>
        <begin position="344"/>
        <end position="363"/>
    </location>
</feature>
<reference evidence="8 9" key="1">
    <citation type="journal article" date="2004" name="Science">
        <title>Complete genome sequence of the apicomplexan, Cryptosporidium parvum.</title>
        <authorList>
            <person name="Abrahamsen M.S."/>
            <person name="Templeton T.J."/>
            <person name="Enomoto S."/>
            <person name="Abrahante J.E."/>
            <person name="Zhu G."/>
            <person name="Lancto C.A."/>
            <person name="Deng M."/>
            <person name="Liu C."/>
            <person name="Widmer G."/>
            <person name="Tzipori S."/>
            <person name="Buck G.A."/>
            <person name="Xu P."/>
            <person name="Bankier A.T."/>
            <person name="Dear P.H."/>
            <person name="Konfortov B.A."/>
            <person name="Spriggs H.F."/>
            <person name="Iyer L."/>
            <person name="Anantharaman V."/>
            <person name="Aravind L."/>
            <person name="Kapur V."/>
        </authorList>
    </citation>
    <scope>NUCLEOTIDE SEQUENCE [LARGE SCALE GENOMIC DNA]</scope>
    <source>
        <strain evidence="9">Iowa II</strain>
    </source>
</reference>
<dbReference type="OMA" id="PPIHHAT"/>
<feature type="domain" description="RRM" evidence="7">
    <location>
        <begin position="23"/>
        <end position="99"/>
    </location>
</feature>
<keyword evidence="3" id="KW-0677">Repeat</keyword>
<feature type="compositionally biased region" description="Low complexity" evidence="6">
    <location>
        <begin position="389"/>
        <end position="415"/>
    </location>
</feature>
<feature type="non-terminal residue" evidence="8">
    <location>
        <position position="1"/>
    </location>
</feature>
<organism evidence="8 9">
    <name type="scientific">Cryptosporidium parvum (strain Iowa II)</name>
    <dbReference type="NCBI Taxonomy" id="353152"/>
    <lineage>
        <taxon>Eukaryota</taxon>
        <taxon>Sar</taxon>
        <taxon>Alveolata</taxon>
        <taxon>Apicomplexa</taxon>
        <taxon>Conoidasida</taxon>
        <taxon>Coccidia</taxon>
        <taxon>Eucoccidiorida</taxon>
        <taxon>Eimeriorina</taxon>
        <taxon>Cryptosporidiidae</taxon>
        <taxon>Cryptosporidium</taxon>
    </lineage>
</organism>
<feature type="compositionally biased region" description="Low complexity" evidence="6">
    <location>
        <begin position="350"/>
        <end position="363"/>
    </location>
</feature>
<dbReference type="AlphaFoldDB" id="Q5CS11"/>
<dbReference type="CDD" id="cd12325">
    <property type="entry name" value="RRM1_hnRNPA_hnRNPD_like"/>
    <property type="match status" value="1"/>
</dbReference>
<dbReference type="GeneID" id="3373306"/>
<dbReference type="STRING" id="353152.Q5CS11"/>
<feature type="domain" description="RRM" evidence="7">
    <location>
        <begin position="166"/>
        <end position="244"/>
    </location>
</feature>
<dbReference type="Pfam" id="PF00076">
    <property type="entry name" value="RRM_1"/>
    <property type="match status" value="2"/>
</dbReference>
<comment type="caution">
    <text evidence="8">The sequence shown here is derived from an EMBL/GenBank/DDBJ whole genome shotgun (WGS) entry which is preliminary data.</text>
</comment>
<dbReference type="PANTHER" id="PTHR48032:SF18">
    <property type="entry name" value="RRM DOMAIN-CONTAINING PROTEIN"/>
    <property type="match status" value="1"/>
</dbReference>
<dbReference type="GO" id="GO:0005737">
    <property type="term" value="C:cytoplasm"/>
    <property type="evidence" value="ECO:0007669"/>
    <property type="project" value="UniProtKB-SubCell"/>
</dbReference>
<gene>
    <name evidence="8" type="ORF">cgd5_700</name>
</gene>
<dbReference type="InterPro" id="IPR000504">
    <property type="entry name" value="RRM_dom"/>
</dbReference>
<evidence type="ECO:0000259" key="7">
    <source>
        <dbReference type="PROSITE" id="PS50102"/>
    </source>
</evidence>
<evidence type="ECO:0000256" key="2">
    <source>
        <dbReference type="ARBA" id="ARBA00022490"/>
    </source>
</evidence>
<dbReference type="PROSITE" id="PS50102">
    <property type="entry name" value="RRM"/>
    <property type="match status" value="2"/>
</dbReference>
<name>Q5CS11_CRYPI</name>
<keyword evidence="9" id="KW-1185">Reference proteome</keyword>
<dbReference type="KEGG" id="cpv:cgd5_700"/>
<feature type="region of interest" description="Disordered" evidence="6">
    <location>
        <begin position="388"/>
        <end position="473"/>
    </location>
</feature>
<feature type="compositionally biased region" description="Polar residues" evidence="6">
    <location>
        <begin position="424"/>
        <end position="433"/>
    </location>
</feature>
<evidence type="ECO:0000256" key="3">
    <source>
        <dbReference type="ARBA" id="ARBA00022737"/>
    </source>
</evidence>
<feature type="compositionally biased region" description="Pro residues" evidence="6">
    <location>
        <begin position="455"/>
        <end position="467"/>
    </location>
</feature>
<evidence type="ECO:0000256" key="6">
    <source>
        <dbReference type="SAM" id="MobiDB-lite"/>
    </source>
</evidence>
<feature type="compositionally biased region" description="Low complexity" evidence="6">
    <location>
        <begin position="439"/>
        <end position="454"/>
    </location>
</feature>
<dbReference type="SUPFAM" id="SSF54928">
    <property type="entry name" value="RNA-binding domain, RBD"/>
    <property type="match status" value="2"/>
</dbReference>
<keyword evidence="2" id="KW-0963">Cytoplasm</keyword>
<dbReference type="SMART" id="SM00360">
    <property type="entry name" value="RRM"/>
    <property type="match status" value="2"/>
</dbReference>
<dbReference type="EMBL" id="AAEE01000007">
    <property type="protein sequence ID" value="EAK88259.1"/>
    <property type="molecule type" value="Genomic_DNA"/>
</dbReference>
<dbReference type="OrthoDB" id="1875751at2759"/>
<dbReference type="InParanoid" id="Q5CS11"/>
<dbReference type="GO" id="GO:0006417">
    <property type="term" value="P:regulation of translation"/>
    <property type="evidence" value="ECO:0007669"/>
    <property type="project" value="TreeGrafter"/>
</dbReference>
<dbReference type="InterPro" id="IPR012677">
    <property type="entry name" value="Nucleotide-bd_a/b_plait_sf"/>
</dbReference>
<evidence type="ECO:0000256" key="1">
    <source>
        <dbReference type="ARBA" id="ARBA00004496"/>
    </source>
</evidence>
<feature type="region of interest" description="Disordered" evidence="6">
    <location>
        <begin position="105"/>
        <end position="155"/>
    </location>
</feature>
<dbReference type="RefSeq" id="XP_626025.1">
    <property type="nucleotide sequence ID" value="XM_626025.1"/>
</dbReference>
<dbReference type="Gene3D" id="3.30.70.330">
    <property type="match status" value="2"/>
</dbReference>
<accession>Q5CS11</accession>
<comment type="subcellular location">
    <subcellularLocation>
        <location evidence="1">Cytoplasm</location>
    </subcellularLocation>
</comment>
<dbReference type="InterPro" id="IPR035979">
    <property type="entry name" value="RBD_domain_sf"/>
</dbReference>
<dbReference type="GO" id="GO:0003729">
    <property type="term" value="F:mRNA binding"/>
    <property type="evidence" value="ECO:0007669"/>
    <property type="project" value="TreeGrafter"/>
</dbReference>
<feature type="region of interest" description="Disordered" evidence="6">
    <location>
        <begin position="249"/>
        <end position="270"/>
    </location>
</feature>
<proteinExistence type="predicted"/>
<keyword evidence="4 5" id="KW-0694">RNA-binding</keyword>
<dbReference type="PANTHER" id="PTHR48032">
    <property type="entry name" value="RNA-BINDING PROTEIN MUSASHI HOMOLOG RBP6"/>
    <property type="match status" value="1"/>
</dbReference>
<sequence>LITNTMTTLQTEGGSSGGPTVPAKIFCGGLSDVTTNASLRTHFSPYGEIVDSVVLTEKTTGRSRGFGFITFASEESVDAVLSSPQIVDGKEIDCKRAVPRGVIQANEADESADSNNQASNNSGNTNANNANISGNSGSNTANSNSNVTGRSHIGGAGGSSGGFSATKIFVGGLPQSCTDEKLREHFGKYGTIKNLSVMVDRDTNRHRGFGFVEYESPDAVEEVMRHYYDHQIDNKWVECKKALPREIMAGNSNQSNSGGHAPSLGNPRVRTNPALAAASTTANSNYADYYRNPYLPVHAGGVPSQQIYGRYGRHDPRYMYTGYASGYSSNIYATGGYGQIAPPIHHATAPGPQSSASVSVSMPPVIPNLGSHYGDVSPEQTGNLQVQTAGSAGASNASNLNASNVSNNNSSSAPNYDNQEDYLSEQQGVSDSNVHPYHHPATSTASTSSAAAPGAHPPRPAIPPPHMYAPNMARPGPYAQGRYAPSGALPYSVPGAVPTHGRLRGMY</sequence>
<protein>
    <submittedName>
        <fullName evidence="8">Musashi. RRM domain containing protein, splicing related</fullName>
    </submittedName>
</protein>
<evidence type="ECO:0000256" key="5">
    <source>
        <dbReference type="PROSITE-ProRule" id="PRU00176"/>
    </source>
</evidence>
<evidence type="ECO:0000313" key="9">
    <source>
        <dbReference type="Proteomes" id="UP000006726"/>
    </source>
</evidence>
<evidence type="ECO:0000256" key="4">
    <source>
        <dbReference type="ARBA" id="ARBA00022884"/>
    </source>
</evidence>